<evidence type="ECO:0000313" key="1">
    <source>
        <dbReference type="EMBL" id="CAD8052495.1"/>
    </source>
</evidence>
<dbReference type="OMA" id="CYVHTIT"/>
<sequence length="223" mass="26172">MILCETRRRQRRNGVHAETEEEYLQKLAKQDECQQILQEHQQPSPQLEGFIINHDFSFDPFGSEPIFLLEKATIYKSHFLLLICEDFSMNLKRLQSILDSSETSDNLTDSTTEEQTQSSYIIFKQDCYVHTITFGNVIHKFHIWILNHLNPLQIFQELYYPLFNAFVVVVNKGNNSKQNLFQAEFTKMLQFNQSVQYHTISDSDDLISEKQNSLLNILKSLVE</sequence>
<name>A0A8S1KFF4_PARPR</name>
<reference evidence="1" key="1">
    <citation type="submission" date="2021-01" db="EMBL/GenBank/DDBJ databases">
        <authorList>
            <consortium name="Genoscope - CEA"/>
            <person name="William W."/>
        </authorList>
    </citation>
    <scope>NUCLEOTIDE SEQUENCE</scope>
</reference>
<proteinExistence type="predicted"/>
<dbReference type="Proteomes" id="UP000688137">
    <property type="component" value="Unassembled WGS sequence"/>
</dbReference>
<comment type="caution">
    <text evidence="1">The sequence shown here is derived from an EMBL/GenBank/DDBJ whole genome shotgun (WGS) entry which is preliminary data.</text>
</comment>
<organism evidence="1 2">
    <name type="scientific">Paramecium primaurelia</name>
    <dbReference type="NCBI Taxonomy" id="5886"/>
    <lineage>
        <taxon>Eukaryota</taxon>
        <taxon>Sar</taxon>
        <taxon>Alveolata</taxon>
        <taxon>Ciliophora</taxon>
        <taxon>Intramacronucleata</taxon>
        <taxon>Oligohymenophorea</taxon>
        <taxon>Peniculida</taxon>
        <taxon>Parameciidae</taxon>
        <taxon>Paramecium</taxon>
    </lineage>
</organism>
<accession>A0A8S1KFF4</accession>
<dbReference type="AlphaFoldDB" id="A0A8S1KFF4"/>
<evidence type="ECO:0000313" key="2">
    <source>
        <dbReference type="Proteomes" id="UP000688137"/>
    </source>
</evidence>
<protein>
    <submittedName>
        <fullName evidence="1">Uncharacterized protein</fullName>
    </submittedName>
</protein>
<keyword evidence="2" id="KW-1185">Reference proteome</keyword>
<dbReference type="EMBL" id="CAJJDM010000016">
    <property type="protein sequence ID" value="CAD8052495.1"/>
    <property type="molecule type" value="Genomic_DNA"/>
</dbReference>
<gene>
    <name evidence="1" type="ORF">PPRIM_AZ9-3.1.T0190211</name>
</gene>